<sequence length="367" mass="43101">MLRVSSILYLQRVWSRPSNVIVRETSNNSVQQETVAAIDNASIPVASIPQAPPKDILESLKKSERKEQVLQDQQCIDGEHERLKQERLKNEQDLFLITQERQKREKELETLQLERQKLEQEEQLLRMKRERQKEEEQRDKIRFERQRKILQGRQEEEDKQTRFRLEEERLEQERLHKERLFRESLLVVTAEPTEQYPVTKATSPPPSITGDNSCSSSSTNLFEKTLPVMSHETSLHPYNLPLIQSRQHPQQNQQQQQQQQQHDRDYYDDDLSSDLDSEHIIDQLPTPPSTPNKFSPKRILHKAKSSITDDSVRNLGRRTSLFLEKKLTPSTSDDFSITSMRRQSSKISGKGKSFTKKLKRVLSFHQS</sequence>
<dbReference type="OrthoDB" id="2291032at2759"/>
<evidence type="ECO:0000256" key="1">
    <source>
        <dbReference type="SAM" id="Coils"/>
    </source>
</evidence>
<keyword evidence="1" id="KW-0175">Coiled coil</keyword>
<evidence type="ECO:0000256" key="2">
    <source>
        <dbReference type="SAM" id="MobiDB-lite"/>
    </source>
</evidence>
<dbReference type="EMBL" id="JAEPRD010000049">
    <property type="protein sequence ID" value="KAG2203795.1"/>
    <property type="molecule type" value="Genomic_DNA"/>
</dbReference>
<gene>
    <name evidence="3" type="ORF">INT47_012728</name>
</gene>
<feature type="region of interest" description="Disordered" evidence="2">
    <location>
        <begin position="332"/>
        <end position="352"/>
    </location>
</feature>
<evidence type="ECO:0000313" key="4">
    <source>
        <dbReference type="Proteomes" id="UP000603453"/>
    </source>
</evidence>
<feature type="region of interest" description="Disordered" evidence="2">
    <location>
        <begin position="246"/>
        <end position="272"/>
    </location>
</feature>
<dbReference type="AlphaFoldDB" id="A0A8H7V1K7"/>
<name>A0A8H7V1K7_9FUNG</name>
<accession>A0A8H7V1K7</accession>
<feature type="compositionally biased region" description="Polar residues" evidence="2">
    <location>
        <begin position="332"/>
        <end position="347"/>
    </location>
</feature>
<feature type="region of interest" description="Disordered" evidence="2">
    <location>
        <begin position="196"/>
        <end position="217"/>
    </location>
</feature>
<feature type="coiled-coil region" evidence="1">
    <location>
        <begin position="96"/>
        <end position="173"/>
    </location>
</feature>
<feature type="compositionally biased region" description="Low complexity" evidence="2">
    <location>
        <begin position="246"/>
        <end position="260"/>
    </location>
</feature>
<evidence type="ECO:0000313" key="3">
    <source>
        <dbReference type="EMBL" id="KAG2203795.1"/>
    </source>
</evidence>
<protein>
    <submittedName>
        <fullName evidence="3">Uncharacterized protein</fullName>
    </submittedName>
</protein>
<proteinExistence type="predicted"/>
<dbReference type="Proteomes" id="UP000603453">
    <property type="component" value="Unassembled WGS sequence"/>
</dbReference>
<keyword evidence="4" id="KW-1185">Reference proteome</keyword>
<organism evidence="3 4">
    <name type="scientific">Mucor saturninus</name>
    <dbReference type="NCBI Taxonomy" id="64648"/>
    <lineage>
        <taxon>Eukaryota</taxon>
        <taxon>Fungi</taxon>
        <taxon>Fungi incertae sedis</taxon>
        <taxon>Mucoromycota</taxon>
        <taxon>Mucoromycotina</taxon>
        <taxon>Mucoromycetes</taxon>
        <taxon>Mucorales</taxon>
        <taxon>Mucorineae</taxon>
        <taxon>Mucoraceae</taxon>
        <taxon>Mucor</taxon>
    </lineage>
</organism>
<reference evidence="3" key="1">
    <citation type="submission" date="2020-12" db="EMBL/GenBank/DDBJ databases">
        <title>Metabolic potential, ecology and presence of endohyphal bacteria is reflected in genomic diversity of Mucoromycotina.</title>
        <authorList>
            <person name="Muszewska A."/>
            <person name="Okrasinska A."/>
            <person name="Steczkiewicz K."/>
            <person name="Drgas O."/>
            <person name="Orlowska M."/>
            <person name="Perlinska-Lenart U."/>
            <person name="Aleksandrzak-Piekarczyk T."/>
            <person name="Szatraj K."/>
            <person name="Zielenkiewicz U."/>
            <person name="Pilsyk S."/>
            <person name="Malc E."/>
            <person name="Mieczkowski P."/>
            <person name="Kruszewska J.S."/>
            <person name="Biernat P."/>
            <person name="Pawlowska J."/>
        </authorList>
    </citation>
    <scope>NUCLEOTIDE SEQUENCE</scope>
    <source>
        <strain evidence="3">WA0000017839</strain>
    </source>
</reference>
<comment type="caution">
    <text evidence="3">The sequence shown here is derived from an EMBL/GenBank/DDBJ whole genome shotgun (WGS) entry which is preliminary data.</text>
</comment>